<dbReference type="Proteomes" id="UP000177870">
    <property type="component" value="Chromosome"/>
</dbReference>
<dbReference type="RefSeq" id="WP_070395639.1">
    <property type="nucleotide sequence ID" value="NZ_CP017599.1"/>
</dbReference>
<dbReference type="OrthoDB" id="572420at2"/>
<dbReference type="KEGG" id="mpro:BJP34_30840"/>
<dbReference type="STRING" id="1458985.BJP34_30840"/>
<evidence type="ECO:0000313" key="1">
    <source>
        <dbReference type="EMBL" id="AOX03253.1"/>
    </source>
</evidence>
<protein>
    <submittedName>
        <fullName evidence="1">Uncharacterized protein</fullName>
    </submittedName>
</protein>
<dbReference type="EMBL" id="CP017599">
    <property type="protein sequence ID" value="AOX03253.1"/>
    <property type="molecule type" value="Genomic_DNA"/>
</dbReference>
<reference evidence="2" key="1">
    <citation type="submission" date="2016-10" db="EMBL/GenBank/DDBJ databases">
        <title>Comparative genomics uncovers the prolific and rare metabolic potential of the cyanobacterial genus Moorea.</title>
        <authorList>
            <person name="Leao T."/>
            <person name="Castelao G."/>
            <person name="Korobeynikov A."/>
            <person name="Monroe E.A."/>
            <person name="Podell S."/>
            <person name="Glukhov E."/>
            <person name="Allen E."/>
            <person name="Gerwick W.H."/>
            <person name="Gerwick L."/>
        </authorList>
    </citation>
    <scope>NUCLEOTIDE SEQUENCE [LARGE SCALE GENOMIC DNA]</scope>
    <source>
        <strain evidence="2">PAL-8-15-08-1</strain>
    </source>
</reference>
<gene>
    <name evidence="1" type="ORF">BJP34_30840</name>
</gene>
<proteinExistence type="predicted"/>
<dbReference type="AlphaFoldDB" id="A0A1D8U0B4"/>
<accession>A0A1D8U0B4</accession>
<name>A0A1D8U0B4_9CYAN</name>
<organism evidence="1 2">
    <name type="scientific">Moorena producens PAL-8-15-08-1</name>
    <dbReference type="NCBI Taxonomy" id="1458985"/>
    <lineage>
        <taxon>Bacteria</taxon>
        <taxon>Bacillati</taxon>
        <taxon>Cyanobacteriota</taxon>
        <taxon>Cyanophyceae</taxon>
        <taxon>Coleofasciculales</taxon>
        <taxon>Coleofasciculaceae</taxon>
        <taxon>Moorena</taxon>
    </lineage>
</organism>
<sequence length="121" mass="13792">MTIQYLLDEHIASLYRTQLMRQAPELIVRRIGDPGAPPKGTLDPEILIWCEIHDFILVTNNRKSMPKHLVDHLAESRHVPGIFVIDPSNHIGETLAELIIIAGASFPKEYQDRIEYLPLSE</sequence>
<evidence type="ECO:0000313" key="2">
    <source>
        <dbReference type="Proteomes" id="UP000177870"/>
    </source>
</evidence>